<protein>
    <submittedName>
        <fullName evidence="1">Uncharacterized protein</fullName>
    </submittedName>
</protein>
<keyword evidence="2" id="KW-1185">Reference proteome</keyword>
<dbReference type="Proteomes" id="UP001163321">
    <property type="component" value="Chromosome 9"/>
</dbReference>
<evidence type="ECO:0000313" key="1">
    <source>
        <dbReference type="EMBL" id="KAI9905767.1"/>
    </source>
</evidence>
<evidence type="ECO:0000313" key="2">
    <source>
        <dbReference type="Proteomes" id="UP001163321"/>
    </source>
</evidence>
<proteinExistence type="predicted"/>
<reference evidence="1 2" key="1">
    <citation type="journal article" date="2022" name="bioRxiv">
        <title>The genome of the oomycete Peronosclerospora sorghi, a cosmopolitan pathogen of maize and sorghum, is inflated with dispersed pseudogenes.</title>
        <authorList>
            <person name="Fletcher K."/>
            <person name="Martin F."/>
            <person name="Isakeit T."/>
            <person name="Cavanaugh K."/>
            <person name="Magill C."/>
            <person name="Michelmore R."/>
        </authorList>
    </citation>
    <scope>NUCLEOTIDE SEQUENCE [LARGE SCALE GENOMIC DNA]</scope>
    <source>
        <strain evidence="1">P6</strain>
    </source>
</reference>
<name>A0ACC0VH43_9STRA</name>
<gene>
    <name evidence="1" type="ORF">PsorP6_013765</name>
</gene>
<sequence length="1038" mass="115939">MKAQCLPRKMVDKLAACAWQLFEGTPGSDEQRAANAWLMQYQKCEEAWEASLQLLRQPVLDPITHYPQVAPQLVALQILRLKIEKEWKQISVVQQQTLRQTLLLLLETACVSEDNLSAICCRIACVALADIVIKSFKIWISWKNDVQRLVNASAAAQNPQKGAAVLAGILGAIPLQIQASEKASTVVEMEEILTTFQAQAVDVLTVMQRILASIPNEKSNALRCLESWIVGCVPTHEEFGFTAAHLFSCGLLDVLFAIVIGDDEEQAQLAAGILADSFVSNTPIDGSERMNEAVLHIGFRLIEAMPFFRVDAQSLTGNIATQEHQTSVCKGLSRIACSLAMNHASVLFCKPKALTPMSFDNLPPEQFQRFSIDFIELLLLCTSHGNIDVAQPTLEIWFFFLETNSAQDELSWYLFDVTGKEHVISVLSRLVNTLIDHCKYPQWFVDRQLIVSDDPEIDSINDLRKEIADTMLSLFSKWPGSPDKPAGDYGSCVQGMSHMLSTCKDVALIDALFFLLSYTVELFDPISSDSESEGDFSSFKKPVSGGVEVLYGVCDCAPNLPVHPLVINSLARYLRSLSASHALPPSVYLRVSIPICQGLQCASSFPVAVQSLLQSSFTITKFTTIEERLPLLQTLLQMLLQTSSTLESKILNESKGDLLEVTFRLASGLSDADFNALCSSSLATFTVHVQSTNPIEASNSVYMLARALGGVQDPQHGSALITQLWPGMSTSLSQHSLDSACRRARVQFFLNAIPHLQREASNQVEAEILEICLCWYGKSLAPDILTCCSRIISRQRGNANFQASVEQTFERLLADFRRKLDDGSGVEINCRQLSIESFHSPHREADELIPEIEQFFKLTQEIMSFFPHVLLRYRRNGEPSLYWVCLDLATRLLQVDHQMQEVCDAACGFLLSAMRCQPEQILEQINVFATEVVRIILGLLGPKREHYRVRHFSDFLFQCLHAPQIPTKIRGKCFRICICINVRMGFLSAMSTVLAQGALRSVFSAEVCQQMPNELRMRRQRHRFLQYFVRLGQVGTNS</sequence>
<comment type="caution">
    <text evidence="1">The sequence shown here is derived from an EMBL/GenBank/DDBJ whole genome shotgun (WGS) entry which is preliminary data.</text>
</comment>
<organism evidence="1 2">
    <name type="scientific">Peronosclerospora sorghi</name>
    <dbReference type="NCBI Taxonomy" id="230839"/>
    <lineage>
        <taxon>Eukaryota</taxon>
        <taxon>Sar</taxon>
        <taxon>Stramenopiles</taxon>
        <taxon>Oomycota</taxon>
        <taxon>Peronosporomycetes</taxon>
        <taxon>Peronosporales</taxon>
        <taxon>Peronosporaceae</taxon>
        <taxon>Peronosclerospora</taxon>
    </lineage>
</organism>
<accession>A0ACC0VH43</accession>
<dbReference type="EMBL" id="CM047588">
    <property type="protein sequence ID" value="KAI9905767.1"/>
    <property type="molecule type" value="Genomic_DNA"/>
</dbReference>